<dbReference type="PANTHER" id="PTHR31008:SF5">
    <property type="entry name" value="EXPRESSED PROTEIN"/>
    <property type="match status" value="1"/>
</dbReference>
<gene>
    <name evidence="2" type="ORF">PHJA_001083500</name>
</gene>
<feature type="compositionally biased region" description="Polar residues" evidence="1">
    <location>
        <begin position="222"/>
        <end position="256"/>
    </location>
</feature>
<feature type="compositionally biased region" description="Basic and acidic residues" evidence="1">
    <location>
        <begin position="349"/>
        <end position="362"/>
    </location>
</feature>
<dbReference type="Proteomes" id="UP000653305">
    <property type="component" value="Unassembled WGS sequence"/>
</dbReference>
<keyword evidence="3" id="KW-1185">Reference proteome</keyword>
<protein>
    <submittedName>
        <fullName evidence="2">Uncharacterized protein</fullName>
    </submittedName>
</protein>
<feature type="compositionally biased region" description="Basic and acidic residues" evidence="1">
    <location>
        <begin position="377"/>
        <end position="391"/>
    </location>
</feature>
<evidence type="ECO:0000313" key="2">
    <source>
        <dbReference type="EMBL" id="GFP89399.1"/>
    </source>
</evidence>
<feature type="compositionally biased region" description="Basic and acidic residues" evidence="1">
    <location>
        <begin position="267"/>
        <end position="280"/>
    </location>
</feature>
<feature type="compositionally biased region" description="Low complexity" evidence="1">
    <location>
        <begin position="281"/>
        <end position="300"/>
    </location>
</feature>
<feature type="region of interest" description="Disordered" evidence="1">
    <location>
        <begin position="532"/>
        <end position="565"/>
    </location>
</feature>
<dbReference type="AlphaFoldDB" id="A0A830BTJ8"/>
<comment type="caution">
    <text evidence="2">The sequence shown here is derived from an EMBL/GenBank/DDBJ whole genome shotgun (WGS) entry which is preliminary data.</text>
</comment>
<organism evidence="2 3">
    <name type="scientific">Phtheirospermum japonicum</name>
    <dbReference type="NCBI Taxonomy" id="374723"/>
    <lineage>
        <taxon>Eukaryota</taxon>
        <taxon>Viridiplantae</taxon>
        <taxon>Streptophyta</taxon>
        <taxon>Embryophyta</taxon>
        <taxon>Tracheophyta</taxon>
        <taxon>Spermatophyta</taxon>
        <taxon>Magnoliopsida</taxon>
        <taxon>eudicotyledons</taxon>
        <taxon>Gunneridae</taxon>
        <taxon>Pentapetalae</taxon>
        <taxon>asterids</taxon>
        <taxon>lamiids</taxon>
        <taxon>Lamiales</taxon>
        <taxon>Orobanchaceae</taxon>
        <taxon>Orobanchaceae incertae sedis</taxon>
        <taxon>Phtheirospermum</taxon>
    </lineage>
</organism>
<dbReference type="EMBL" id="BMAC01000189">
    <property type="protein sequence ID" value="GFP89399.1"/>
    <property type="molecule type" value="Genomic_DNA"/>
</dbReference>
<feature type="compositionally biased region" description="Basic and acidic residues" evidence="1">
    <location>
        <begin position="555"/>
        <end position="565"/>
    </location>
</feature>
<name>A0A830BTJ8_9LAMI</name>
<feature type="compositionally biased region" description="Basic and acidic residues" evidence="1">
    <location>
        <begin position="107"/>
        <end position="138"/>
    </location>
</feature>
<dbReference type="PANTHER" id="PTHR31008">
    <property type="entry name" value="COP1-INTERACTING PROTEIN-RELATED"/>
    <property type="match status" value="1"/>
</dbReference>
<feature type="region of interest" description="Disordered" evidence="1">
    <location>
        <begin position="41"/>
        <end position="69"/>
    </location>
</feature>
<sequence length="636" mass="69914">MGEDTTVEDNEVQNNVETTEIIETCEKNVELEPLENGACSPVLISQEEPRPTESTDVIEKSNASAEWSRQKEAELNELFMKMMETKPVKSRAVAPAINKRQSLPNEQRGDVYDHYKEKRDEKLKVQASRKKIEKEKPSRAAQQVPDVKKSKPTPLNASDDSKKRTVKKIQKPQTASAKTESLRLGIVKKDSLKPSSGPATRKSWPSIPSARVTGLSPAKTPPATSSTSNANPTRRRSQSTTPPVSNSSSKVGTPQTRAKPVKSNPSDIKKSPRSDPEKKPQSLTKPTKTTKSKVVQTVPKDLASSTKPNLHSKATKKSSVVPIESKPSLRKVSKTTSGVNSVVTKKPSHPRDPLRKSDDRAPPQENITTFVSSDPVIHQEEKKTEELENHLVMEPGPTPKTPEKCENDGFSQISPVIDDNGVDRLILPDCEPQAEEELTISPRAWVEIEENEDHSITSADHSVGLLPADIHIASVEVSSPRVRHSLSQMLLEESSEPDFVEWGNAENPPPTVYQKDAPKGLKRLLKFARKSKNEANATGWSSPPVFSEGEDDADDSKLMSKRSGENLLRKSTLHSMNNGHQKIVTSDYEHPAQANVSKHNAQSLSQQFQPGHVSASVTTAKATRSFFSLSAFKGGK</sequence>
<feature type="compositionally biased region" description="Polar residues" evidence="1">
    <location>
        <begin position="334"/>
        <end position="343"/>
    </location>
</feature>
<accession>A0A830BTJ8</accession>
<reference evidence="2" key="1">
    <citation type="submission" date="2020-07" db="EMBL/GenBank/DDBJ databases">
        <title>Ethylene signaling mediates host invasion by parasitic plants.</title>
        <authorList>
            <person name="Yoshida S."/>
        </authorList>
    </citation>
    <scope>NUCLEOTIDE SEQUENCE</scope>
    <source>
        <strain evidence="2">Okayama</strain>
    </source>
</reference>
<evidence type="ECO:0000256" key="1">
    <source>
        <dbReference type="SAM" id="MobiDB-lite"/>
    </source>
</evidence>
<evidence type="ECO:0000313" key="3">
    <source>
        <dbReference type="Proteomes" id="UP000653305"/>
    </source>
</evidence>
<feature type="region of interest" description="Disordered" evidence="1">
    <location>
        <begin position="86"/>
        <end position="417"/>
    </location>
</feature>
<feature type="compositionally biased region" description="Basic and acidic residues" evidence="1">
    <location>
        <begin position="47"/>
        <end position="59"/>
    </location>
</feature>
<proteinExistence type="predicted"/>
<dbReference type="OrthoDB" id="1687502at2759"/>